<dbReference type="InterPro" id="IPR055377">
    <property type="entry name" value="GH3_M"/>
</dbReference>
<evidence type="ECO:0000313" key="2">
    <source>
        <dbReference type="EMBL" id="RRJ62982.1"/>
    </source>
</evidence>
<dbReference type="Gene3D" id="3.40.50.12780">
    <property type="entry name" value="N-terminal domain of ligase-like"/>
    <property type="match status" value="1"/>
</dbReference>
<dbReference type="OrthoDB" id="614636at2"/>
<accession>A0A3P3TXY6</accession>
<keyword evidence="3" id="KW-1185">Reference proteome</keyword>
<dbReference type="Pfam" id="PF03321">
    <property type="entry name" value="GH3"/>
    <property type="match status" value="1"/>
</dbReference>
<feature type="domain" description="GH3 middle" evidence="1">
    <location>
        <begin position="311"/>
        <end position="374"/>
    </location>
</feature>
<dbReference type="InterPro" id="IPR042099">
    <property type="entry name" value="ANL_N_sf"/>
</dbReference>
<organism evidence="2 3">
    <name type="scientific">Paenibacillus oralis</name>
    <dbReference type="NCBI Taxonomy" id="2490856"/>
    <lineage>
        <taxon>Bacteria</taxon>
        <taxon>Bacillati</taxon>
        <taxon>Bacillota</taxon>
        <taxon>Bacilli</taxon>
        <taxon>Bacillales</taxon>
        <taxon>Paenibacillaceae</taxon>
        <taxon>Paenibacillus</taxon>
    </lineage>
</organism>
<dbReference type="Proteomes" id="UP000267017">
    <property type="component" value="Unassembled WGS sequence"/>
</dbReference>
<dbReference type="Pfam" id="PF23571">
    <property type="entry name" value="GH3_M"/>
    <property type="match status" value="1"/>
</dbReference>
<name>A0A3P3TXY6_9BACL</name>
<evidence type="ECO:0000313" key="3">
    <source>
        <dbReference type="Proteomes" id="UP000267017"/>
    </source>
</evidence>
<gene>
    <name evidence="2" type="ORF">EHV15_08645</name>
</gene>
<comment type="caution">
    <text evidence="2">The sequence shown here is derived from an EMBL/GenBank/DDBJ whole genome shotgun (WGS) entry which is preliminary data.</text>
</comment>
<dbReference type="PANTHER" id="PTHR31901:SF9">
    <property type="entry name" value="GH3 DOMAIN-CONTAINING PROTEIN"/>
    <property type="match status" value="1"/>
</dbReference>
<dbReference type="GO" id="GO:0005737">
    <property type="term" value="C:cytoplasm"/>
    <property type="evidence" value="ECO:0007669"/>
    <property type="project" value="TreeGrafter"/>
</dbReference>
<reference evidence="2 3" key="1">
    <citation type="submission" date="2018-11" db="EMBL/GenBank/DDBJ databases">
        <title>Genome sequencing of Paenibacillus sp. KCOM 3021 (= ChDC PVNT-B20).</title>
        <authorList>
            <person name="Kook J.-K."/>
            <person name="Park S.-N."/>
            <person name="Lim Y.K."/>
        </authorList>
    </citation>
    <scope>NUCLEOTIDE SEQUENCE [LARGE SCALE GENOMIC DNA]</scope>
    <source>
        <strain evidence="2 3">KCOM 3021</strain>
    </source>
</reference>
<protein>
    <recommendedName>
        <fullName evidence="1">GH3 middle domain-containing protein</fullName>
    </recommendedName>
</protein>
<dbReference type="EMBL" id="RRCN01000001">
    <property type="protein sequence ID" value="RRJ62982.1"/>
    <property type="molecule type" value="Genomic_DNA"/>
</dbReference>
<dbReference type="InterPro" id="IPR004993">
    <property type="entry name" value="GH3"/>
</dbReference>
<dbReference type="PANTHER" id="PTHR31901">
    <property type="entry name" value="GH3 DOMAIN-CONTAINING PROTEIN"/>
    <property type="match status" value="1"/>
</dbReference>
<dbReference type="GO" id="GO:0016881">
    <property type="term" value="F:acid-amino acid ligase activity"/>
    <property type="evidence" value="ECO:0007669"/>
    <property type="project" value="TreeGrafter"/>
</dbReference>
<sequence>MITKQRLTGQLYENYNAFRESLTDIEKTQQNLLISIIRNNESTEVGRRYRFAQIREAAQYRQAVPVRSYNEYAPDLEAAQWKPGVLTRDPIFYWAKTSGSSGTAKLIPHTRESLDQWSHAATRNLIGYMESGGGLLLPPDGKVLSTAGPRRVGEINGVPVGYISGIMSSYNPRLRDINPVPDSVMELDDYDRRMFETAKYALKHNIVGIGGITSFSLNLLNYIKYRSGSLFSCLPEYRETVRAAMDSDGNIDLLKLWPNFRVMLSTGVLYDTFIPQIRQLLGDGVWVSDFYSGTEGAYGCVYSEQDPGLTLNADLYYFEFRDPESGSVCPLAEVKQDVPYEMIITGSNGLYRYTTGDVVRFVSANPPQVKVVGRTVSMVNITGEKLNEAEIAQAVNQAAARLKLKAGPHLFFGWMDRDCFVHHCLGIEMGEALPQETMTGFMDAFAAVLKDIRIAYRNYSQTIIKPPHYVQFRPGTFTELERQRSEQTGITGHIKVKAVVTPQFFREHIDKSWIVNQDMPQDWEQTIQ</sequence>
<dbReference type="AlphaFoldDB" id="A0A3P3TXY6"/>
<proteinExistence type="predicted"/>
<dbReference type="RefSeq" id="WP_128630844.1">
    <property type="nucleotide sequence ID" value="NZ_RRCN01000001.1"/>
</dbReference>
<evidence type="ECO:0000259" key="1">
    <source>
        <dbReference type="Pfam" id="PF23571"/>
    </source>
</evidence>
<dbReference type="SUPFAM" id="SSF56801">
    <property type="entry name" value="Acetyl-CoA synthetase-like"/>
    <property type="match status" value="1"/>
</dbReference>